<dbReference type="GO" id="GO:0071555">
    <property type="term" value="P:cell wall organization"/>
    <property type="evidence" value="ECO:0007669"/>
    <property type="project" value="UniProtKB-UniRule"/>
</dbReference>
<evidence type="ECO:0000313" key="10">
    <source>
        <dbReference type="EMBL" id="HIZ90434.1"/>
    </source>
</evidence>
<reference evidence="10" key="2">
    <citation type="submission" date="2021-04" db="EMBL/GenBank/DDBJ databases">
        <authorList>
            <person name="Gilroy R."/>
        </authorList>
    </citation>
    <scope>NUCLEOTIDE SEQUENCE</scope>
    <source>
        <strain evidence="10">ChiW4-1371</strain>
    </source>
</reference>
<accession>A0A9D2GW22</accession>
<keyword evidence="8" id="KW-0812">Transmembrane</keyword>
<dbReference type="GO" id="GO:0008360">
    <property type="term" value="P:regulation of cell shape"/>
    <property type="evidence" value="ECO:0007669"/>
    <property type="project" value="UniProtKB-UniRule"/>
</dbReference>
<comment type="caution">
    <text evidence="10">The sequence shown here is derived from an EMBL/GenBank/DDBJ whole genome shotgun (WGS) entry which is preliminary data.</text>
</comment>
<comment type="pathway">
    <text evidence="1 7">Cell wall biogenesis; peptidoglycan biosynthesis.</text>
</comment>
<feature type="active site" description="Nucleophile" evidence="7">
    <location>
        <position position="155"/>
    </location>
</feature>
<protein>
    <submittedName>
        <fullName evidence="10">L,D-transpeptidase family protein</fullName>
    </submittedName>
</protein>
<dbReference type="CDD" id="cd16913">
    <property type="entry name" value="YkuD_like"/>
    <property type="match status" value="1"/>
</dbReference>
<proteinExistence type="inferred from homology"/>
<keyword evidence="8" id="KW-1133">Transmembrane helix</keyword>
<dbReference type="GO" id="GO:0016740">
    <property type="term" value="F:transferase activity"/>
    <property type="evidence" value="ECO:0007669"/>
    <property type="project" value="UniProtKB-KW"/>
</dbReference>
<name>A0A9D2GW22_9BACT</name>
<dbReference type="GO" id="GO:0009252">
    <property type="term" value="P:peptidoglycan biosynthetic process"/>
    <property type="evidence" value="ECO:0007669"/>
    <property type="project" value="UniProtKB-KW"/>
</dbReference>
<evidence type="ECO:0000256" key="5">
    <source>
        <dbReference type="ARBA" id="ARBA00022984"/>
    </source>
</evidence>
<keyword evidence="4 7" id="KW-0133">Cell shape</keyword>
<sequence length="180" mass="20283">MKKIFKIIFITAFLICILIIAGNIMEQNKTYKIDESLKGKVNLIVVEKSKRQLSVYNNNDKLKTYKISLGKNPIGHKQFEGDGKTPEGIYYIDGKNPKSKYFLNLGISYPDEKDKEYAAEHNKSAGGDIKIHGLPNGFSMAKPLFDIYGDWTQGCIAVSNEDIAELYEIIDIGTKIEIKP</sequence>
<evidence type="ECO:0000256" key="1">
    <source>
        <dbReference type="ARBA" id="ARBA00004752"/>
    </source>
</evidence>
<keyword evidence="6 7" id="KW-0961">Cell wall biogenesis/degradation</keyword>
<gene>
    <name evidence="10" type="ORF">H9804_10860</name>
</gene>
<evidence type="ECO:0000256" key="3">
    <source>
        <dbReference type="ARBA" id="ARBA00022679"/>
    </source>
</evidence>
<keyword evidence="3" id="KW-0808">Transferase</keyword>
<dbReference type="Gene3D" id="2.40.440.10">
    <property type="entry name" value="L,D-transpeptidase catalytic domain-like"/>
    <property type="match status" value="1"/>
</dbReference>
<dbReference type="PANTHER" id="PTHR36699">
    <property type="entry name" value="LD-TRANSPEPTIDASE"/>
    <property type="match status" value="1"/>
</dbReference>
<feature type="active site" description="Proton donor/acceptor" evidence="7">
    <location>
        <position position="132"/>
    </location>
</feature>
<dbReference type="InterPro" id="IPR005490">
    <property type="entry name" value="LD_TPept_cat_dom"/>
</dbReference>
<organism evidence="10 11">
    <name type="scientific">Candidatus Mucispirillum faecigallinarum</name>
    <dbReference type="NCBI Taxonomy" id="2838699"/>
    <lineage>
        <taxon>Bacteria</taxon>
        <taxon>Pseudomonadati</taxon>
        <taxon>Deferribacterota</taxon>
        <taxon>Deferribacteres</taxon>
        <taxon>Deferribacterales</taxon>
        <taxon>Mucispirillaceae</taxon>
        <taxon>Mucispirillum</taxon>
    </lineage>
</organism>
<dbReference type="EMBL" id="DXAQ01000162">
    <property type="protein sequence ID" value="HIZ90434.1"/>
    <property type="molecule type" value="Genomic_DNA"/>
</dbReference>
<dbReference type="PANTHER" id="PTHR36699:SF1">
    <property type="entry name" value="L,D-TRANSPEPTIDASE YAFK-RELATED"/>
    <property type="match status" value="1"/>
</dbReference>
<evidence type="ECO:0000259" key="9">
    <source>
        <dbReference type="PROSITE" id="PS52029"/>
    </source>
</evidence>
<feature type="domain" description="L,D-TPase catalytic" evidence="9">
    <location>
        <begin position="42"/>
        <end position="179"/>
    </location>
</feature>
<evidence type="ECO:0000256" key="6">
    <source>
        <dbReference type="ARBA" id="ARBA00023316"/>
    </source>
</evidence>
<comment type="similarity">
    <text evidence="2">Belongs to the YkuD family.</text>
</comment>
<dbReference type="PROSITE" id="PS52029">
    <property type="entry name" value="LD_TPASE"/>
    <property type="match status" value="1"/>
</dbReference>
<dbReference type="AlphaFoldDB" id="A0A9D2GW22"/>
<dbReference type="Proteomes" id="UP000824176">
    <property type="component" value="Unassembled WGS sequence"/>
</dbReference>
<dbReference type="InterPro" id="IPR038063">
    <property type="entry name" value="Transpep_catalytic_dom"/>
</dbReference>
<evidence type="ECO:0000256" key="8">
    <source>
        <dbReference type="SAM" id="Phobius"/>
    </source>
</evidence>
<dbReference type="GO" id="GO:0004180">
    <property type="term" value="F:carboxypeptidase activity"/>
    <property type="evidence" value="ECO:0007669"/>
    <property type="project" value="UniProtKB-ARBA"/>
</dbReference>
<evidence type="ECO:0000256" key="4">
    <source>
        <dbReference type="ARBA" id="ARBA00022960"/>
    </source>
</evidence>
<dbReference type="SUPFAM" id="SSF141523">
    <property type="entry name" value="L,D-transpeptidase catalytic domain-like"/>
    <property type="match status" value="1"/>
</dbReference>
<evidence type="ECO:0000256" key="7">
    <source>
        <dbReference type="PROSITE-ProRule" id="PRU01373"/>
    </source>
</evidence>
<keyword evidence="5 7" id="KW-0573">Peptidoglycan synthesis</keyword>
<evidence type="ECO:0000256" key="2">
    <source>
        <dbReference type="ARBA" id="ARBA00005992"/>
    </source>
</evidence>
<evidence type="ECO:0000313" key="11">
    <source>
        <dbReference type="Proteomes" id="UP000824176"/>
    </source>
</evidence>
<reference evidence="10" key="1">
    <citation type="journal article" date="2021" name="PeerJ">
        <title>Extensive microbial diversity within the chicken gut microbiome revealed by metagenomics and culture.</title>
        <authorList>
            <person name="Gilroy R."/>
            <person name="Ravi A."/>
            <person name="Getino M."/>
            <person name="Pursley I."/>
            <person name="Horton D.L."/>
            <person name="Alikhan N.F."/>
            <person name="Baker D."/>
            <person name="Gharbi K."/>
            <person name="Hall N."/>
            <person name="Watson M."/>
            <person name="Adriaenssens E.M."/>
            <person name="Foster-Nyarko E."/>
            <person name="Jarju S."/>
            <person name="Secka A."/>
            <person name="Antonio M."/>
            <person name="Oren A."/>
            <person name="Chaudhuri R.R."/>
            <person name="La Ragione R."/>
            <person name="Hildebrand F."/>
            <person name="Pallen M.J."/>
        </authorList>
    </citation>
    <scope>NUCLEOTIDE SEQUENCE</scope>
    <source>
        <strain evidence="10">ChiW4-1371</strain>
    </source>
</reference>
<feature type="transmembrane region" description="Helical" evidence="8">
    <location>
        <begin position="7"/>
        <end position="25"/>
    </location>
</feature>
<keyword evidence="8" id="KW-0472">Membrane</keyword>
<dbReference type="Pfam" id="PF03734">
    <property type="entry name" value="YkuD"/>
    <property type="match status" value="1"/>
</dbReference>